<dbReference type="PRINTS" id="PR00971">
    <property type="entry name" value="RIBOSOMALS10"/>
</dbReference>
<dbReference type="NCBIfam" id="TIGR01049">
    <property type="entry name" value="rpsJ_bact"/>
    <property type="match status" value="1"/>
</dbReference>
<comment type="similarity">
    <text evidence="1 4">Belongs to the universal ribosomal protein uS10 family.</text>
</comment>
<dbReference type="Gene3D" id="3.30.70.600">
    <property type="entry name" value="Ribosomal protein S10 domain"/>
    <property type="match status" value="1"/>
</dbReference>
<dbReference type="InterPro" id="IPR018268">
    <property type="entry name" value="Ribosomal_uS10_CS"/>
</dbReference>
<dbReference type="GO" id="GO:1990904">
    <property type="term" value="C:ribonucleoprotein complex"/>
    <property type="evidence" value="ECO:0007669"/>
    <property type="project" value="UniProtKB-KW"/>
</dbReference>
<dbReference type="InterPro" id="IPR036838">
    <property type="entry name" value="Ribosomal_uS10_dom_sf"/>
</dbReference>
<organism evidence="6 7">
    <name type="scientific">Candidatus Nomurabacteria bacterium GW2011_GWA2_41_25</name>
    <dbReference type="NCBI Taxonomy" id="1618736"/>
    <lineage>
        <taxon>Bacteria</taxon>
        <taxon>Candidatus Nomuraibacteriota</taxon>
    </lineage>
</organism>
<dbReference type="GO" id="GO:0005840">
    <property type="term" value="C:ribosome"/>
    <property type="evidence" value="ECO:0007669"/>
    <property type="project" value="UniProtKB-KW"/>
</dbReference>
<reference evidence="6 7" key="1">
    <citation type="journal article" date="2015" name="Nature">
        <title>rRNA introns, odd ribosomes, and small enigmatic genomes across a large radiation of phyla.</title>
        <authorList>
            <person name="Brown C.T."/>
            <person name="Hug L.A."/>
            <person name="Thomas B.C."/>
            <person name="Sharon I."/>
            <person name="Castelle C.J."/>
            <person name="Singh A."/>
            <person name="Wilkins M.J."/>
            <person name="Williams K.H."/>
            <person name="Banfield J.F."/>
        </authorList>
    </citation>
    <scope>NUCLEOTIDE SEQUENCE [LARGE SCALE GENOMIC DNA]</scope>
</reference>
<accession>A0A0G0Y5T5</accession>
<dbReference type="EMBL" id="LCBE01000003">
    <property type="protein sequence ID" value="KKS04831.1"/>
    <property type="molecule type" value="Genomic_DNA"/>
</dbReference>
<dbReference type="AlphaFoldDB" id="A0A0G0Y5T5"/>
<dbReference type="InterPro" id="IPR001848">
    <property type="entry name" value="Ribosomal_uS10"/>
</dbReference>
<evidence type="ECO:0000256" key="3">
    <source>
        <dbReference type="ARBA" id="ARBA00023274"/>
    </source>
</evidence>
<evidence type="ECO:0000313" key="7">
    <source>
        <dbReference type="Proteomes" id="UP000034236"/>
    </source>
</evidence>
<dbReference type="Pfam" id="PF00338">
    <property type="entry name" value="Ribosomal_S10"/>
    <property type="match status" value="1"/>
</dbReference>
<dbReference type="PATRIC" id="fig|1618736.3.peg.167"/>
<dbReference type="SUPFAM" id="SSF54999">
    <property type="entry name" value="Ribosomal protein S10"/>
    <property type="match status" value="1"/>
</dbReference>
<dbReference type="GO" id="GO:0003735">
    <property type="term" value="F:structural constituent of ribosome"/>
    <property type="evidence" value="ECO:0007669"/>
    <property type="project" value="InterPro"/>
</dbReference>
<proteinExistence type="inferred from homology"/>
<name>A0A0G0Y5T5_9BACT</name>
<dbReference type="GO" id="GO:0000049">
    <property type="term" value="F:tRNA binding"/>
    <property type="evidence" value="ECO:0007669"/>
    <property type="project" value="UniProtKB-UniRule"/>
</dbReference>
<keyword evidence="2 4" id="KW-0689">Ribosomal protein</keyword>
<comment type="function">
    <text evidence="4">Involved in the binding of tRNA to the ribosomes.</text>
</comment>
<evidence type="ECO:0000259" key="5">
    <source>
        <dbReference type="SMART" id="SM01403"/>
    </source>
</evidence>
<evidence type="ECO:0000256" key="2">
    <source>
        <dbReference type="ARBA" id="ARBA00022980"/>
    </source>
</evidence>
<evidence type="ECO:0000313" key="6">
    <source>
        <dbReference type="EMBL" id="KKS04831.1"/>
    </source>
</evidence>
<dbReference type="GO" id="GO:0006412">
    <property type="term" value="P:translation"/>
    <property type="evidence" value="ECO:0007669"/>
    <property type="project" value="UniProtKB-UniRule"/>
</dbReference>
<evidence type="ECO:0000256" key="1">
    <source>
        <dbReference type="ARBA" id="ARBA00007102"/>
    </source>
</evidence>
<feature type="domain" description="Small ribosomal subunit protein uS10" evidence="5">
    <location>
        <begin position="51"/>
        <end position="145"/>
    </location>
</feature>
<dbReference type="InterPro" id="IPR027486">
    <property type="entry name" value="Ribosomal_uS10_dom"/>
</dbReference>
<dbReference type="NCBIfam" id="NF001861">
    <property type="entry name" value="PRK00596.1"/>
    <property type="match status" value="1"/>
</dbReference>
<comment type="subunit">
    <text evidence="4">Part of the 30S ribosomal subunit.</text>
</comment>
<keyword evidence="3 4" id="KW-0687">Ribonucleoprotein</keyword>
<sequence length="147" mass="16595">MTTTETKIKKPKVVKKTAVTKTTKIAKKSKVSPKKEKSVHISGSDSKVVLRIRVRAYESKILDASIKQIMDTAMRYDAVIVGPVPLPTEIKKYTVNRSPFIYKNTREQFEIRVHKRLIDIINPNAKTVEALTNLSLPSGVDIDVKMM</sequence>
<dbReference type="HAMAP" id="MF_00508">
    <property type="entry name" value="Ribosomal_uS10"/>
    <property type="match status" value="1"/>
</dbReference>
<dbReference type="FunFam" id="3.30.70.600:FF:000003">
    <property type="entry name" value="30S ribosomal protein S10"/>
    <property type="match status" value="1"/>
</dbReference>
<protein>
    <recommendedName>
        <fullName evidence="4">Small ribosomal subunit protein uS10</fullName>
    </recommendedName>
</protein>
<dbReference type="SMART" id="SM01403">
    <property type="entry name" value="Ribosomal_S10"/>
    <property type="match status" value="1"/>
</dbReference>
<dbReference type="Proteomes" id="UP000034236">
    <property type="component" value="Unassembled WGS sequence"/>
</dbReference>
<gene>
    <name evidence="4" type="primary">rpsJ</name>
    <name evidence="6" type="ORF">UU58_C0003G0029</name>
</gene>
<comment type="caution">
    <text evidence="6">The sequence shown here is derived from an EMBL/GenBank/DDBJ whole genome shotgun (WGS) entry which is preliminary data.</text>
</comment>
<dbReference type="PROSITE" id="PS00361">
    <property type="entry name" value="RIBOSOMAL_S10"/>
    <property type="match status" value="1"/>
</dbReference>
<evidence type="ECO:0000256" key="4">
    <source>
        <dbReference type="HAMAP-Rule" id="MF_00508"/>
    </source>
</evidence>
<dbReference type="PANTHER" id="PTHR11700">
    <property type="entry name" value="30S RIBOSOMAL PROTEIN S10 FAMILY MEMBER"/>
    <property type="match status" value="1"/>
</dbReference>